<evidence type="ECO:0000313" key="7">
    <source>
        <dbReference type="Proteomes" id="UP000660675"/>
    </source>
</evidence>
<dbReference type="Gene3D" id="3.30.200.210">
    <property type="match status" value="1"/>
</dbReference>
<dbReference type="InterPro" id="IPR050123">
    <property type="entry name" value="Prok_molybdopt-oxidoreductase"/>
</dbReference>
<dbReference type="Proteomes" id="UP000660675">
    <property type="component" value="Unassembled WGS sequence"/>
</dbReference>
<dbReference type="PANTHER" id="PTHR43105:SF10">
    <property type="entry name" value="NADH-QUINONE OXIDOREDUCTASE SUBUNIT G"/>
    <property type="match status" value="1"/>
</dbReference>
<reference evidence="7" key="1">
    <citation type="journal article" date="2019" name="Int. J. Syst. Evol. Microbiol.">
        <title>The Global Catalogue of Microorganisms (GCM) 10K type strain sequencing project: providing services to taxonomists for standard genome sequencing and annotation.</title>
        <authorList>
            <consortium name="The Broad Institute Genomics Platform"/>
            <consortium name="The Broad Institute Genome Sequencing Center for Infectious Disease"/>
            <person name="Wu L."/>
            <person name="Ma J."/>
        </authorList>
    </citation>
    <scope>NUCLEOTIDE SEQUENCE [LARGE SCALE GENOMIC DNA]</scope>
    <source>
        <strain evidence="7">JCM 4376</strain>
    </source>
</reference>
<keyword evidence="7" id="KW-1185">Reference proteome</keyword>
<keyword evidence="3" id="KW-0411">Iron-sulfur</keyword>
<dbReference type="CDD" id="cd00368">
    <property type="entry name" value="Molybdopterin-Binding"/>
    <property type="match status" value="1"/>
</dbReference>
<sequence>MRLCPKGINAYQQVNHPERLTAPLMRRSRDEDFREVSWDEALDFTVAEIERIQQSYGGVVQQADTTRCSGWCPPAASGAPTASTPAPSASRRSTSGRSCR</sequence>
<dbReference type="Pfam" id="PF00384">
    <property type="entry name" value="Molybdopterin"/>
    <property type="match status" value="1"/>
</dbReference>
<proteinExistence type="predicted"/>
<gene>
    <name evidence="6" type="ORF">GCM10015535_43840</name>
</gene>
<dbReference type="InterPro" id="IPR006656">
    <property type="entry name" value="Mopterin_OxRdtase"/>
</dbReference>
<feature type="region of interest" description="Disordered" evidence="4">
    <location>
        <begin position="73"/>
        <end position="100"/>
    </location>
</feature>
<evidence type="ECO:0000256" key="4">
    <source>
        <dbReference type="SAM" id="MobiDB-lite"/>
    </source>
</evidence>
<evidence type="ECO:0000256" key="2">
    <source>
        <dbReference type="ARBA" id="ARBA00023004"/>
    </source>
</evidence>
<accession>A0ABQ2W5S1</accession>
<dbReference type="EMBL" id="BMTF01000015">
    <property type="protein sequence ID" value="GGV89619.1"/>
    <property type="molecule type" value="Genomic_DNA"/>
</dbReference>
<evidence type="ECO:0000313" key="6">
    <source>
        <dbReference type="EMBL" id="GGV89619.1"/>
    </source>
</evidence>
<evidence type="ECO:0000256" key="3">
    <source>
        <dbReference type="ARBA" id="ARBA00023014"/>
    </source>
</evidence>
<keyword evidence="2" id="KW-0408">Iron</keyword>
<keyword evidence="1" id="KW-0479">Metal-binding</keyword>
<feature type="domain" description="Molybdopterin oxidoreductase" evidence="5">
    <location>
        <begin position="19"/>
        <end position="58"/>
    </location>
</feature>
<evidence type="ECO:0000256" key="1">
    <source>
        <dbReference type="ARBA" id="ARBA00022723"/>
    </source>
</evidence>
<name>A0ABQ2W5S1_9ACTN</name>
<organism evidence="6 7">
    <name type="scientific">Streptomyces gelaticus</name>
    <dbReference type="NCBI Taxonomy" id="285446"/>
    <lineage>
        <taxon>Bacteria</taxon>
        <taxon>Bacillati</taxon>
        <taxon>Actinomycetota</taxon>
        <taxon>Actinomycetes</taxon>
        <taxon>Kitasatosporales</taxon>
        <taxon>Streptomycetaceae</taxon>
        <taxon>Streptomyces</taxon>
    </lineage>
</organism>
<dbReference type="PANTHER" id="PTHR43105">
    <property type="entry name" value="RESPIRATORY NITRATE REDUCTASE"/>
    <property type="match status" value="1"/>
</dbReference>
<dbReference type="SUPFAM" id="SSF53706">
    <property type="entry name" value="Formate dehydrogenase/DMSO reductase, domains 1-3"/>
    <property type="match status" value="1"/>
</dbReference>
<comment type="caution">
    <text evidence="6">The sequence shown here is derived from an EMBL/GenBank/DDBJ whole genome shotgun (WGS) entry which is preliminary data.</text>
</comment>
<evidence type="ECO:0000259" key="5">
    <source>
        <dbReference type="Pfam" id="PF00384"/>
    </source>
</evidence>
<protein>
    <recommendedName>
        <fullName evidence="5">Molybdopterin oxidoreductase domain-containing protein</fullName>
    </recommendedName>
</protein>